<evidence type="ECO:0000313" key="3">
    <source>
        <dbReference type="Proteomes" id="UP000002037"/>
    </source>
</evidence>
<keyword evidence="3" id="KW-1185">Reference proteome</keyword>
<dbReference type="GeneID" id="8298177"/>
<dbReference type="OrthoDB" id="4077708at2759"/>
<gene>
    <name evidence="2" type="ORF">CTRG_00424</name>
</gene>
<dbReference type="Proteomes" id="UP000002037">
    <property type="component" value="Unassembled WGS sequence"/>
</dbReference>
<evidence type="ECO:0000256" key="1">
    <source>
        <dbReference type="SAM" id="MobiDB-lite"/>
    </source>
</evidence>
<feature type="region of interest" description="Disordered" evidence="1">
    <location>
        <begin position="1"/>
        <end position="20"/>
    </location>
</feature>
<organism evidence="2 3">
    <name type="scientific">Candida tropicalis (strain ATCC MYA-3404 / T1)</name>
    <name type="common">Yeast</name>
    <dbReference type="NCBI Taxonomy" id="294747"/>
    <lineage>
        <taxon>Eukaryota</taxon>
        <taxon>Fungi</taxon>
        <taxon>Dikarya</taxon>
        <taxon>Ascomycota</taxon>
        <taxon>Saccharomycotina</taxon>
        <taxon>Pichiomycetes</taxon>
        <taxon>Debaryomycetaceae</taxon>
        <taxon>Candida/Lodderomyces clade</taxon>
        <taxon>Candida</taxon>
    </lineage>
</organism>
<name>C5M2Y5_CANTT</name>
<feature type="compositionally biased region" description="Low complexity" evidence="1">
    <location>
        <begin position="7"/>
        <end position="20"/>
    </location>
</feature>
<dbReference type="VEuPathDB" id="FungiDB:CTRG_00424"/>
<dbReference type="KEGG" id="ctp:CTRG_00424"/>
<proteinExistence type="predicted"/>
<accession>C5M2Y5</accession>
<reference evidence="2 3" key="1">
    <citation type="journal article" date="2009" name="Nature">
        <title>Evolution of pathogenicity and sexual reproduction in eight Candida genomes.</title>
        <authorList>
            <person name="Butler G."/>
            <person name="Rasmussen M.D."/>
            <person name="Lin M.F."/>
            <person name="Santos M.A."/>
            <person name="Sakthikumar S."/>
            <person name="Munro C.A."/>
            <person name="Rheinbay E."/>
            <person name="Grabherr M."/>
            <person name="Forche A."/>
            <person name="Reedy J.L."/>
            <person name="Agrafioti I."/>
            <person name="Arnaud M.B."/>
            <person name="Bates S."/>
            <person name="Brown A.J."/>
            <person name="Brunke S."/>
            <person name="Costanzo M.C."/>
            <person name="Fitzpatrick D.A."/>
            <person name="de Groot P.W."/>
            <person name="Harris D."/>
            <person name="Hoyer L.L."/>
            <person name="Hube B."/>
            <person name="Klis F.M."/>
            <person name="Kodira C."/>
            <person name="Lennard N."/>
            <person name="Logue M.E."/>
            <person name="Martin R."/>
            <person name="Neiman A.M."/>
            <person name="Nikolaou E."/>
            <person name="Quail M.A."/>
            <person name="Quinn J."/>
            <person name="Santos M.C."/>
            <person name="Schmitzberger F.F."/>
            <person name="Sherlock G."/>
            <person name="Shah P."/>
            <person name="Silverstein K.A."/>
            <person name="Skrzypek M.S."/>
            <person name="Soll D."/>
            <person name="Staggs R."/>
            <person name="Stansfield I."/>
            <person name="Stumpf M.P."/>
            <person name="Sudbery P.E."/>
            <person name="Srikantha T."/>
            <person name="Zeng Q."/>
            <person name="Berman J."/>
            <person name="Berriman M."/>
            <person name="Heitman J."/>
            <person name="Gow N.A."/>
            <person name="Lorenz M.C."/>
            <person name="Birren B.W."/>
            <person name="Kellis M."/>
            <person name="Cuomo C.A."/>
        </authorList>
    </citation>
    <scope>NUCLEOTIDE SEQUENCE [LARGE SCALE GENOMIC DNA]</scope>
    <source>
        <strain evidence="3">ATCC MYA-3404 / T1</strain>
    </source>
</reference>
<dbReference type="RefSeq" id="XP_002545643.1">
    <property type="nucleotide sequence ID" value="XM_002545597.1"/>
</dbReference>
<sequence>MAYNHYTTASNTTTTTTTTTTVNDTTSYYDDEIFQINLDESEELSSLSNTTDSNRSSIASLPTSPLNSPILSSSPLPQLSTSPLLLPQAYIASPNYRAEQDNKTFLYECCICNRITDTNTNHQCNKPIEELMSSNDKSIINNYQKWLYIQS</sequence>
<dbReference type="EMBL" id="GG692395">
    <property type="protein sequence ID" value="EER35685.1"/>
    <property type="molecule type" value="Genomic_DNA"/>
</dbReference>
<dbReference type="AlphaFoldDB" id="C5M2Y5"/>
<evidence type="ECO:0000313" key="2">
    <source>
        <dbReference type="EMBL" id="EER35685.1"/>
    </source>
</evidence>
<dbReference type="HOGENOM" id="CLU_1481791_0_0_1"/>
<protein>
    <submittedName>
        <fullName evidence="2">Uncharacterized protein</fullName>
    </submittedName>
</protein>